<sequence>MGNQIASLSTFCVPANAFDLDETGDLESGRKIIHCRHELVAAATSSNMTTYLATPMARLDRMTSAFQRYKASVTTALINAAESIVSATMAAEIMFEDEESMMNDEFEEFQVVFERSFQKRDPAPEFIVPANTVVVKICDHDGRRHTLKKIAEDREDCESCTTEATDSLSEEECKSMLFEDSESDGEEDEDEDDQEDDGPVEEEEDNCKHEYNEINESVHQHPLVDFLASDEDENCETKAERLLRLASSCSDFTLHLENYLCTCGECPQYKTIEQEVAWSAFARHSRDFKRSVVRILQAFSTYNEVLPFERQMIEDAGECLNLWNGDESRAFTSFALMYDEIPHLCGNFDSDFEPNCCDW</sequence>
<protein>
    <submittedName>
        <fullName evidence="2">Uncharacterized protein</fullName>
    </submittedName>
</protein>
<organism evidence="2 3">
    <name type="scientific">Lagenidium giganteum</name>
    <dbReference type="NCBI Taxonomy" id="4803"/>
    <lineage>
        <taxon>Eukaryota</taxon>
        <taxon>Sar</taxon>
        <taxon>Stramenopiles</taxon>
        <taxon>Oomycota</taxon>
        <taxon>Peronosporomycetes</taxon>
        <taxon>Pythiales</taxon>
        <taxon>Pythiaceae</taxon>
    </lineage>
</organism>
<dbReference type="Proteomes" id="UP001146120">
    <property type="component" value="Unassembled WGS sequence"/>
</dbReference>
<proteinExistence type="predicted"/>
<accession>A0AAV2YUK8</accession>
<feature type="compositionally biased region" description="Acidic residues" evidence="1">
    <location>
        <begin position="179"/>
        <end position="205"/>
    </location>
</feature>
<evidence type="ECO:0000313" key="2">
    <source>
        <dbReference type="EMBL" id="DAZ96968.1"/>
    </source>
</evidence>
<evidence type="ECO:0000313" key="3">
    <source>
        <dbReference type="Proteomes" id="UP001146120"/>
    </source>
</evidence>
<keyword evidence="3" id="KW-1185">Reference proteome</keyword>
<dbReference type="AlphaFoldDB" id="A0AAV2YUK8"/>
<dbReference type="EMBL" id="DAKRPA010000150">
    <property type="protein sequence ID" value="DAZ96968.1"/>
    <property type="molecule type" value="Genomic_DNA"/>
</dbReference>
<reference evidence="2" key="2">
    <citation type="journal article" date="2023" name="Microbiol Resour">
        <title>Decontamination and Annotation of the Draft Genome Sequence of the Oomycete Lagenidium giganteum ARSEF 373.</title>
        <authorList>
            <person name="Morgan W.R."/>
            <person name="Tartar A."/>
        </authorList>
    </citation>
    <scope>NUCLEOTIDE SEQUENCE</scope>
    <source>
        <strain evidence="2">ARSEF 373</strain>
    </source>
</reference>
<gene>
    <name evidence="2" type="ORF">N0F65_012100</name>
</gene>
<comment type="caution">
    <text evidence="2">The sequence shown here is derived from an EMBL/GenBank/DDBJ whole genome shotgun (WGS) entry which is preliminary data.</text>
</comment>
<name>A0AAV2YUK8_9STRA</name>
<evidence type="ECO:0000256" key="1">
    <source>
        <dbReference type="SAM" id="MobiDB-lite"/>
    </source>
</evidence>
<reference evidence="2" key="1">
    <citation type="submission" date="2022-11" db="EMBL/GenBank/DDBJ databases">
        <authorList>
            <person name="Morgan W.R."/>
            <person name="Tartar A."/>
        </authorList>
    </citation>
    <scope>NUCLEOTIDE SEQUENCE</scope>
    <source>
        <strain evidence="2">ARSEF 373</strain>
    </source>
</reference>
<feature type="region of interest" description="Disordered" evidence="1">
    <location>
        <begin position="162"/>
        <end position="206"/>
    </location>
</feature>